<dbReference type="Proteomes" id="UP000826234">
    <property type="component" value="Unassembled WGS sequence"/>
</dbReference>
<accession>A0ABQ7TLA2</accession>
<dbReference type="InterPro" id="IPR032675">
    <property type="entry name" value="LRR_dom_sf"/>
</dbReference>
<proteinExistence type="predicted"/>
<sequence length="497" mass="56043">DSLVLELFYIIARTKQRNSAMLHSLFLPQLRKLYLSKCPELVNEVTAQIITMRCKNLSTLDLKKCDLIPAEALADLMKGLPHLVALDLSETQCDTQVLSAVGSSCQHLQKLDILNCKRLSPDALLYLAYDPIAGSFRCPALQKLSVHGLQPIPKSQSLIWALAFLLLALPRLRILSHDLLPEAMCLMHNEHLGSAQMPPGFPSLVQLAQDRKFFNGNAGHSRHILGLKEVFNVRESFLPVVSAMCPFLEEATVFQDCNESFLQSFLSFRYLTHLSVFSICGRDLTDLLAVTACLGPQLQSLWCKGFGYANALSFHTLLSHCPNLQEFAAFLHPQVPPYRPNIALDHGTNPTSLEFPLLCYFTLDLFEKENPLSCQHATRVKNCLVSVFQHSPMLQIMSLYRLPFSLDHLFEKVLEPPSHALLNLSSLSLMENQVSIHTIHLLLSADNELSFLELNRCPDIDKRAYEELQKRVNREGLEVFINWKETLSPTEENGLPF</sequence>
<reference evidence="1 2" key="1">
    <citation type="journal article" date="2022" name="Gigascience">
        <title>A chromosome-level genome assembly and annotation of the desert horned lizard, Phrynosoma platyrhinos, provides insight into chromosomal rearrangements among reptiles.</title>
        <authorList>
            <person name="Koochekian N."/>
            <person name="Ascanio A."/>
            <person name="Farleigh K."/>
            <person name="Card D.C."/>
            <person name="Schield D.R."/>
            <person name="Castoe T.A."/>
            <person name="Jezkova T."/>
        </authorList>
    </citation>
    <scope>NUCLEOTIDE SEQUENCE [LARGE SCALE GENOMIC DNA]</scope>
    <source>
        <strain evidence="1">NK-2021</strain>
    </source>
</reference>
<dbReference type="EMBL" id="JAIPUX010000439">
    <property type="protein sequence ID" value="KAH0630453.1"/>
    <property type="molecule type" value="Genomic_DNA"/>
</dbReference>
<dbReference type="Gene3D" id="3.80.10.10">
    <property type="entry name" value="Ribonuclease Inhibitor"/>
    <property type="match status" value="1"/>
</dbReference>
<keyword evidence="2" id="KW-1185">Reference proteome</keyword>
<gene>
    <name evidence="1" type="ORF">JD844_013494</name>
</gene>
<dbReference type="PANTHER" id="PTHR13318">
    <property type="entry name" value="PARTNER OF PAIRED, ISOFORM B-RELATED"/>
    <property type="match status" value="1"/>
</dbReference>
<organism evidence="1 2">
    <name type="scientific">Phrynosoma platyrhinos</name>
    <name type="common">Desert horned lizard</name>
    <dbReference type="NCBI Taxonomy" id="52577"/>
    <lineage>
        <taxon>Eukaryota</taxon>
        <taxon>Metazoa</taxon>
        <taxon>Chordata</taxon>
        <taxon>Craniata</taxon>
        <taxon>Vertebrata</taxon>
        <taxon>Euteleostomi</taxon>
        <taxon>Lepidosauria</taxon>
        <taxon>Squamata</taxon>
        <taxon>Bifurcata</taxon>
        <taxon>Unidentata</taxon>
        <taxon>Episquamata</taxon>
        <taxon>Toxicofera</taxon>
        <taxon>Iguania</taxon>
        <taxon>Phrynosomatidae</taxon>
        <taxon>Phrynosomatinae</taxon>
        <taxon>Phrynosoma</taxon>
    </lineage>
</organism>
<dbReference type="SUPFAM" id="SSF52047">
    <property type="entry name" value="RNI-like"/>
    <property type="match status" value="1"/>
</dbReference>
<comment type="caution">
    <text evidence="1">The sequence shown here is derived from an EMBL/GenBank/DDBJ whole genome shotgun (WGS) entry which is preliminary data.</text>
</comment>
<protein>
    <submittedName>
        <fullName evidence="1">Uncharacterized protein</fullName>
    </submittedName>
</protein>
<dbReference type="SUPFAM" id="SSF52058">
    <property type="entry name" value="L domain-like"/>
    <property type="match status" value="1"/>
</dbReference>
<evidence type="ECO:0000313" key="2">
    <source>
        <dbReference type="Proteomes" id="UP000826234"/>
    </source>
</evidence>
<dbReference type="InterPro" id="IPR006553">
    <property type="entry name" value="Leu-rich_rpt_Cys-con_subtyp"/>
</dbReference>
<name>A0ABQ7TLA2_PHRPL</name>
<feature type="non-terminal residue" evidence="1">
    <location>
        <position position="1"/>
    </location>
</feature>
<evidence type="ECO:0000313" key="1">
    <source>
        <dbReference type="EMBL" id="KAH0630453.1"/>
    </source>
</evidence>
<dbReference type="SMART" id="SM00367">
    <property type="entry name" value="LRR_CC"/>
    <property type="match status" value="3"/>
</dbReference>